<reference evidence="3" key="1">
    <citation type="journal article" date="2017" name="Nat. Ecol. Evol.">
        <title>Genome expansion and lineage-specific genetic innovations in the forest pathogenic fungi Armillaria.</title>
        <authorList>
            <person name="Sipos G."/>
            <person name="Prasanna A.N."/>
            <person name="Walter M.C."/>
            <person name="O'Connor E."/>
            <person name="Balint B."/>
            <person name="Krizsan K."/>
            <person name="Kiss B."/>
            <person name="Hess J."/>
            <person name="Varga T."/>
            <person name="Slot J."/>
            <person name="Riley R."/>
            <person name="Boka B."/>
            <person name="Rigling D."/>
            <person name="Barry K."/>
            <person name="Lee J."/>
            <person name="Mihaltcheva S."/>
            <person name="LaButti K."/>
            <person name="Lipzen A."/>
            <person name="Waldron R."/>
            <person name="Moloney N.M."/>
            <person name="Sperisen C."/>
            <person name="Kredics L."/>
            <person name="Vagvoelgyi C."/>
            <person name="Patrignani A."/>
            <person name="Fitzpatrick D."/>
            <person name="Nagy I."/>
            <person name="Doyle S."/>
            <person name="Anderson J.B."/>
            <person name="Grigoriev I.V."/>
            <person name="Gueldener U."/>
            <person name="Muensterkoetter M."/>
            <person name="Nagy L.G."/>
        </authorList>
    </citation>
    <scope>NUCLEOTIDE SEQUENCE [LARGE SCALE GENOMIC DNA]</scope>
    <source>
        <strain evidence="3">Ar21-2</strain>
    </source>
</reference>
<evidence type="ECO:0000313" key="2">
    <source>
        <dbReference type="EMBL" id="PBK83555.1"/>
    </source>
</evidence>
<gene>
    <name evidence="2" type="ORF">ARMGADRAFT_674149</name>
</gene>
<evidence type="ECO:0000313" key="3">
    <source>
        <dbReference type="Proteomes" id="UP000217790"/>
    </source>
</evidence>
<accession>A0A2H3CKK0</accession>
<dbReference type="AlphaFoldDB" id="A0A2H3CKK0"/>
<evidence type="ECO:0000256" key="1">
    <source>
        <dbReference type="SAM" id="MobiDB-lite"/>
    </source>
</evidence>
<dbReference type="Proteomes" id="UP000217790">
    <property type="component" value="Unassembled WGS sequence"/>
</dbReference>
<name>A0A2H3CKK0_ARMGA</name>
<feature type="compositionally biased region" description="Polar residues" evidence="1">
    <location>
        <begin position="1"/>
        <end position="11"/>
    </location>
</feature>
<dbReference type="InParanoid" id="A0A2H3CKK0"/>
<sequence length="172" mass="19112">MPSSPFQNPSACRSRRPCKNPNYSAQTRHVLPSDSAFRRSEARLLTQRQVLRRRALPTPGSAPSLLLASSPLPSLTTTGCPSTPAQLRTSGMRRKRVVDNLPLLDSGIYSTSLPSLAKLYSPASQPYIHGATFLSGPHTFRYVRLRVPLDSASAPTRTQRQGRDVWRHCKKY</sequence>
<feature type="region of interest" description="Disordered" evidence="1">
    <location>
        <begin position="1"/>
        <end position="27"/>
    </location>
</feature>
<protein>
    <submittedName>
        <fullName evidence="2">Uncharacterized protein</fullName>
    </submittedName>
</protein>
<proteinExistence type="predicted"/>
<organism evidence="2 3">
    <name type="scientific">Armillaria gallica</name>
    <name type="common">Bulbous honey fungus</name>
    <name type="synonym">Armillaria bulbosa</name>
    <dbReference type="NCBI Taxonomy" id="47427"/>
    <lineage>
        <taxon>Eukaryota</taxon>
        <taxon>Fungi</taxon>
        <taxon>Dikarya</taxon>
        <taxon>Basidiomycota</taxon>
        <taxon>Agaricomycotina</taxon>
        <taxon>Agaricomycetes</taxon>
        <taxon>Agaricomycetidae</taxon>
        <taxon>Agaricales</taxon>
        <taxon>Marasmiineae</taxon>
        <taxon>Physalacriaceae</taxon>
        <taxon>Armillaria</taxon>
    </lineage>
</organism>
<dbReference type="EMBL" id="KZ293706">
    <property type="protein sequence ID" value="PBK83555.1"/>
    <property type="molecule type" value="Genomic_DNA"/>
</dbReference>
<keyword evidence="3" id="KW-1185">Reference proteome</keyword>